<dbReference type="PROSITE" id="PS51184">
    <property type="entry name" value="JMJC"/>
    <property type="match status" value="1"/>
</dbReference>
<evidence type="ECO:0000313" key="4">
    <source>
        <dbReference type="Proteomes" id="UP000813385"/>
    </source>
</evidence>
<reference evidence="3" key="1">
    <citation type="journal article" date="2021" name="Nat. Commun.">
        <title>Genetic determinants of endophytism in the Arabidopsis root mycobiome.</title>
        <authorList>
            <person name="Mesny F."/>
            <person name="Miyauchi S."/>
            <person name="Thiergart T."/>
            <person name="Pickel B."/>
            <person name="Atanasova L."/>
            <person name="Karlsson M."/>
            <person name="Huettel B."/>
            <person name="Barry K.W."/>
            <person name="Haridas S."/>
            <person name="Chen C."/>
            <person name="Bauer D."/>
            <person name="Andreopoulos W."/>
            <person name="Pangilinan J."/>
            <person name="LaButti K."/>
            <person name="Riley R."/>
            <person name="Lipzen A."/>
            <person name="Clum A."/>
            <person name="Drula E."/>
            <person name="Henrissat B."/>
            <person name="Kohler A."/>
            <person name="Grigoriev I.V."/>
            <person name="Martin F.M."/>
            <person name="Hacquard S."/>
        </authorList>
    </citation>
    <scope>NUCLEOTIDE SEQUENCE</scope>
    <source>
        <strain evidence="3">MPI-CAGE-AT-0016</strain>
    </source>
</reference>
<evidence type="ECO:0000313" key="3">
    <source>
        <dbReference type="EMBL" id="KAH7377174.1"/>
    </source>
</evidence>
<dbReference type="InterPro" id="IPR003347">
    <property type="entry name" value="JmjC_dom"/>
</dbReference>
<dbReference type="Gene3D" id="2.60.120.650">
    <property type="entry name" value="Cupin"/>
    <property type="match status" value="1"/>
</dbReference>
<proteinExistence type="predicted"/>
<comment type="caution">
    <text evidence="3">The sequence shown here is derived from an EMBL/GenBank/DDBJ whole genome shotgun (WGS) entry which is preliminary data.</text>
</comment>
<dbReference type="SUPFAM" id="SSF51197">
    <property type="entry name" value="Clavaminate synthase-like"/>
    <property type="match status" value="1"/>
</dbReference>
<dbReference type="AlphaFoldDB" id="A0A8K0TUN8"/>
<keyword evidence="4" id="KW-1185">Reference proteome</keyword>
<evidence type="ECO:0000256" key="1">
    <source>
        <dbReference type="SAM" id="MobiDB-lite"/>
    </source>
</evidence>
<sequence>MTSATKTDYVQCPYCSKEIRRENISRHRMGIHNVAPRERTTPSYKCPKCNKDYSKKRLHRHSCVPKSAADADAPQVGDRHKDAGPADSPSSFFNHDKPAEEQTMRPERLLRDFLKIDGGPLGCAVKPYQDVLPLEHVESIANGTMHFTKDAEDAWASLGLSRPFIFPAERVWSGQPPTFNELLNELLCNLDRDTQTFFSGVLDGQHTKPAFMECLEQLQKPDITRTNYVVNVKSEENQVRVHESIYKQLKVRRPAFDPPTTTNITPKGTLVPPHIDHGEHVITALIKAVKLWLIWPATETNRRLYKRYQNDPTLFRKGQLGFEFGCFVVTTEERAIYLPPGCIHGTVTLHGGLTTGVEFITSECLHITSKVWDIDYADKDADKAANVPLIEAITLGLRDERMIAQALQVFCHRKPKLRHKILGAQTRRLKRQLEKCTVDCPECKKQGKEHSVG</sequence>
<feature type="domain" description="JmjC" evidence="2">
    <location>
        <begin position="221"/>
        <end position="376"/>
    </location>
</feature>
<gene>
    <name evidence="3" type="ORF">B0T11DRAFT_273678</name>
</gene>
<feature type="region of interest" description="Disordered" evidence="1">
    <location>
        <begin position="60"/>
        <end position="102"/>
    </location>
</feature>
<evidence type="ECO:0000259" key="2">
    <source>
        <dbReference type="PROSITE" id="PS51184"/>
    </source>
</evidence>
<name>A0A8K0TUN8_9PEZI</name>
<organism evidence="3 4">
    <name type="scientific">Plectosphaerella cucumerina</name>
    <dbReference type="NCBI Taxonomy" id="40658"/>
    <lineage>
        <taxon>Eukaryota</taxon>
        <taxon>Fungi</taxon>
        <taxon>Dikarya</taxon>
        <taxon>Ascomycota</taxon>
        <taxon>Pezizomycotina</taxon>
        <taxon>Sordariomycetes</taxon>
        <taxon>Hypocreomycetidae</taxon>
        <taxon>Glomerellales</taxon>
        <taxon>Plectosphaerellaceae</taxon>
        <taxon>Plectosphaerella</taxon>
    </lineage>
</organism>
<dbReference type="Proteomes" id="UP000813385">
    <property type="component" value="Unassembled WGS sequence"/>
</dbReference>
<accession>A0A8K0TUN8</accession>
<dbReference type="OrthoDB" id="5331193at2759"/>
<dbReference type="EMBL" id="JAGPXD010000001">
    <property type="protein sequence ID" value="KAH7377174.1"/>
    <property type="molecule type" value="Genomic_DNA"/>
</dbReference>
<protein>
    <recommendedName>
        <fullName evidence="2">JmjC domain-containing protein</fullName>
    </recommendedName>
</protein>